<evidence type="ECO:0000313" key="3">
    <source>
        <dbReference type="EMBL" id="MBB4663348.1"/>
    </source>
</evidence>
<name>A0A840IHC0_9ACTN</name>
<proteinExistence type="predicted"/>
<protein>
    <submittedName>
        <fullName evidence="3">Uncharacterized protein</fullName>
    </submittedName>
</protein>
<organism evidence="3 4">
    <name type="scientific">Conexibacter arvalis</name>
    <dbReference type="NCBI Taxonomy" id="912552"/>
    <lineage>
        <taxon>Bacteria</taxon>
        <taxon>Bacillati</taxon>
        <taxon>Actinomycetota</taxon>
        <taxon>Thermoleophilia</taxon>
        <taxon>Solirubrobacterales</taxon>
        <taxon>Conexibacteraceae</taxon>
        <taxon>Conexibacter</taxon>
    </lineage>
</organism>
<dbReference type="RefSeq" id="WP_183343086.1">
    <property type="nucleotide sequence ID" value="NZ_JACHNU010000004.1"/>
</dbReference>
<feature type="transmembrane region" description="Helical" evidence="2">
    <location>
        <begin position="58"/>
        <end position="78"/>
    </location>
</feature>
<evidence type="ECO:0000256" key="2">
    <source>
        <dbReference type="SAM" id="Phobius"/>
    </source>
</evidence>
<gene>
    <name evidence="3" type="ORF">BDZ31_002943</name>
</gene>
<feature type="transmembrane region" description="Helical" evidence="2">
    <location>
        <begin position="32"/>
        <end position="51"/>
    </location>
</feature>
<dbReference type="AlphaFoldDB" id="A0A840IHC0"/>
<keyword evidence="2" id="KW-0472">Membrane</keyword>
<comment type="caution">
    <text evidence="3">The sequence shown here is derived from an EMBL/GenBank/DDBJ whole genome shotgun (WGS) entry which is preliminary data.</text>
</comment>
<evidence type="ECO:0000313" key="4">
    <source>
        <dbReference type="Proteomes" id="UP000585272"/>
    </source>
</evidence>
<keyword evidence="4" id="KW-1185">Reference proteome</keyword>
<evidence type="ECO:0000256" key="1">
    <source>
        <dbReference type="SAM" id="MobiDB-lite"/>
    </source>
</evidence>
<keyword evidence="2" id="KW-0812">Transmembrane</keyword>
<accession>A0A840IHC0</accession>
<dbReference type="Proteomes" id="UP000585272">
    <property type="component" value="Unassembled WGS sequence"/>
</dbReference>
<dbReference type="EMBL" id="JACHNU010000004">
    <property type="protein sequence ID" value="MBB4663348.1"/>
    <property type="molecule type" value="Genomic_DNA"/>
</dbReference>
<reference evidence="3 4" key="1">
    <citation type="submission" date="2020-08" db="EMBL/GenBank/DDBJ databases">
        <title>Genomic Encyclopedia of Archaeal and Bacterial Type Strains, Phase II (KMG-II): from individual species to whole genera.</title>
        <authorList>
            <person name="Goeker M."/>
        </authorList>
    </citation>
    <scope>NUCLEOTIDE SEQUENCE [LARGE SCALE GENOMIC DNA]</scope>
    <source>
        <strain evidence="3 4">DSM 23288</strain>
    </source>
</reference>
<feature type="region of interest" description="Disordered" evidence="1">
    <location>
        <begin position="82"/>
        <end position="110"/>
    </location>
</feature>
<keyword evidence="2" id="KW-1133">Transmembrane helix</keyword>
<sequence>MSTSLKLILGLLLIGSLLLAYLAPPPSRQVALRVRGALLVVGLLCYVIAAVALTSGSILAGVLALAIASELVCAAGWLGRGDSPGTDEDDDGGGGGGGGRGPKPPPRDWDWDAFEHAFRRYARDRDRQPV</sequence>